<evidence type="ECO:0000313" key="4">
    <source>
        <dbReference type="Proteomes" id="UP000256869"/>
    </source>
</evidence>
<evidence type="ECO:0000259" key="2">
    <source>
        <dbReference type="PROSITE" id="PS51819"/>
    </source>
</evidence>
<keyword evidence="4" id="KW-1185">Reference proteome</keyword>
<dbReference type="PANTHER" id="PTHR43048:SF3">
    <property type="entry name" value="METHYLMALONYL-COA EPIMERASE, MITOCHONDRIAL"/>
    <property type="match status" value="1"/>
</dbReference>
<protein>
    <submittedName>
        <fullName evidence="3">Lactoylglutathione lyase</fullName>
    </submittedName>
</protein>
<dbReference type="GO" id="GO:0046491">
    <property type="term" value="P:L-methylmalonyl-CoA metabolic process"/>
    <property type="evidence" value="ECO:0007669"/>
    <property type="project" value="TreeGrafter"/>
</dbReference>
<feature type="domain" description="VOC" evidence="2">
    <location>
        <begin position="1"/>
        <end position="114"/>
    </location>
</feature>
<dbReference type="InterPro" id="IPR037523">
    <property type="entry name" value="VOC_core"/>
</dbReference>
<evidence type="ECO:0000256" key="1">
    <source>
        <dbReference type="ARBA" id="ARBA00022723"/>
    </source>
</evidence>
<dbReference type="GO" id="GO:0016829">
    <property type="term" value="F:lyase activity"/>
    <property type="evidence" value="ECO:0007669"/>
    <property type="project" value="UniProtKB-KW"/>
</dbReference>
<accession>A0A3D9IL62</accession>
<keyword evidence="3" id="KW-0456">Lyase</keyword>
<gene>
    <name evidence="3" type="ORF">DFP95_105265</name>
</gene>
<proteinExistence type="predicted"/>
<reference evidence="3 4" key="1">
    <citation type="submission" date="2018-07" db="EMBL/GenBank/DDBJ databases">
        <title>Genomic Encyclopedia of Type Strains, Phase III (KMG-III): the genomes of soil and plant-associated and newly described type strains.</title>
        <authorList>
            <person name="Whitman W."/>
        </authorList>
    </citation>
    <scope>NUCLEOTIDE SEQUENCE [LARGE SCALE GENOMIC DNA]</scope>
    <source>
        <strain evidence="3 4">CECT 8236</strain>
    </source>
</reference>
<dbReference type="InterPro" id="IPR004360">
    <property type="entry name" value="Glyas_Fos-R_dOase_dom"/>
</dbReference>
<dbReference type="PROSITE" id="PS51819">
    <property type="entry name" value="VOC"/>
    <property type="match status" value="1"/>
</dbReference>
<sequence length="115" mass="13339">MSNMDESVRFYTEVAGLKVKDRNAHANGLEVAFLGYGIENETEIEFIQGFKDHLPPEGKVHHIALAVVDIQAEWDRVKQLGVEFIDQEIATMPNGIRYFFFYGPDKEWIEFFQRV</sequence>
<dbReference type="GO" id="GO:0004493">
    <property type="term" value="F:methylmalonyl-CoA epimerase activity"/>
    <property type="evidence" value="ECO:0007669"/>
    <property type="project" value="TreeGrafter"/>
</dbReference>
<dbReference type="CDD" id="cd06587">
    <property type="entry name" value="VOC"/>
    <property type="match status" value="1"/>
</dbReference>
<dbReference type="InterPro" id="IPR051785">
    <property type="entry name" value="MMCE/EMCE_epimerase"/>
</dbReference>
<name>A0A3D9IL62_9BACL</name>
<dbReference type="PANTHER" id="PTHR43048">
    <property type="entry name" value="METHYLMALONYL-COA EPIMERASE"/>
    <property type="match status" value="1"/>
</dbReference>
<dbReference type="SUPFAM" id="SSF54593">
    <property type="entry name" value="Glyoxalase/Bleomycin resistance protein/Dihydroxybiphenyl dioxygenase"/>
    <property type="match status" value="1"/>
</dbReference>
<evidence type="ECO:0000313" key="3">
    <source>
        <dbReference type="EMBL" id="RED61836.1"/>
    </source>
</evidence>
<dbReference type="InterPro" id="IPR029068">
    <property type="entry name" value="Glyas_Bleomycin-R_OHBP_Dase"/>
</dbReference>
<dbReference type="Pfam" id="PF00903">
    <property type="entry name" value="Glyoxalase"/>
    <property type="match status" value="1"/>
</dbReference>
<dbReference type="EMBL" id="QRDY01000005">
    <property type="protein sequence ID" value="RED61836.1"/>
    <property type="molecule type" value="Genomic_DNA"/>
</dbReference>
<dbReference type="Gene3D" id="3.10.180.10">
    <property type="entry name" value="2,3-Dihydroxybiphenyl 1,2-Dioxygenase, domain 1"/>
    <property type="match status" value="1"/>
</dbReference>
<dbReference type="AlphaFoldDB" id="A0A3D9IL62"/>
<comment type="caution">
    <text evidence="3">The sequence shown here is derived from an EMBL/GenBank/DDBJ whole genome shotgun (WGS) entry which is preliminary data.</text>
</comment>
<organism evidence="3 4">
    <name type="scientific">Cohnella lupini</name>
    <dbReference type="NCBI Taxonomy" id="1294267"/>
    <lineage>
        <taxon>Bacteria</taxon>
        <taxon>Bacillati</taxon>
        <taxon>Bacillota</taxon>
        <taxon>Bacilli</taxon>
        <taxon>Bacillales</taxon>
        <taxon>Paenibacillaceae</taxon>
        <taxon>Cohnella</taxon>
    </lineage>
</organism>
<keyword evidence="1" id="KW-0479">Metal-binding</keyword>
<dbReference type="GO" id="GO:0046872">
    <property type="term" value="F:metal ion binding"/>
    <property type="evidence" value="ECO:0007669"/>
    <property type="project" value="UniProtKB-KW"/>
</dbReference>
<dbReference type="Proteomes" id="UP000256869">
    <property type="component" value="Unassembled WGS sequence"/>
</dbReference>